<organism evidence="1">
    <name type="scientific">Arundo donax</name>
    <name type="common">Giant reed</name>
    <name type="synonym">Donax arundinaceus</name>
    <dbReference type="NCBI Taxonomy" id="35708"/>
    <lineage>
        <taxon>Eukaryota</taxon>
        <taxon>Viridiplantae</taxon>
        <taxon>Streptophyta</taxon>
        <taxon>Embryophyta</taxon>
        <taxon>Tracheophyta</taxon>
        <taxon>Spermatophyta</taxon>
        <taxon>Magnoliopsida</taxon>
        <taxon>Liliopsida</taxon>
        <taxon>Poales</taxon>
        <taxon>Poaceae</taxon>
        <taxon>PACMAD clade</taxon>
        <taxon>Arundinoideae</taxon>
        <taxon>Arundineae</taxon>
        <taxon>Arundo</taxon>
    </lineage>
</organism>
<dbReference type="EMBL" id="GBRH01163356">
    <property type="protein sequence ID" value="JAE34540.1"/>
    <property type="molecule type" value="Transcribed_RNA"/>
</dbReference>
<dbReference type="AlphaFoldDB" id="A0A0A9HBH7"/>
<accession>A0A0A9HBH7</accession>
<evidence type="ECO:0000313" key="1">
    <source>
        <dbReference type="EMBL" id="JAE34540.1"/>
    </source>
</evidence>
<sequence>MHSNKLDTNGSATATAQLISSLNAPIACRSGFIYDKLKKYNSTVHLVTTKVQSI</sequence>
<protein>
    <submittedName>
        <fullName evidence="1">Uncharacterized protein</fullName>
    </submittedName>
</protein>
<proteinExistence type="predicted"/>
<reference evidence="1" key="1">
    <citation type="submission" date="2014-09" db="EMBL/GenBank/DDBJ databases">
        <authorList>
            <person name="Magalhaes I.L.F."/>
            <person name="Oliveira U."/>
            <person name="Santos F.R."/>
            <person name="Vidigal T.H.D.A."/>
            <person name="Brescovit A.D."/>
            <person name="Santos A.J."/>
        </authorList>
    </citation>
    <scope>NUCLEOTIDE SEQUENCE</scope>
    <source>
        <tissue evidence="1">Shoot tissue taken approximately 20 cm above the soil surface</tissue>
    </source>
</reference>
<name>A0A0A9HBH7_ARUDO</name>
<reference evidence="1" key="2">
    <citation type="journal article" date="2015" name="Data Brief">
        <title>Shoot transcriptome of the giant reed, Arundo donax.</title>
        <authorList>
            <person name="Barrero R.A."/>
            <person name="Guerrero F.D."/>
            <person name="Moolhuijzen P."/>
            <person name="Goolsby J.A."/>
            <person name="Tidwell J."/>
            <person name="Bellgard S.E."/>
            <person name="Bellgard M.I."/>
        </authorList>
    </citation>
    <scope>NUCLEOTIDE SEQUENCE</scope>
    <source>
        <tissue evidence="1">Shoot tissue taken approximately 20 cm above the soil surface</tissue>
    </source>
</reference>